<protein>
    <submittedName>
        <fullName evidence="1">(rape) hypothetical protein</fullName>
    </submittedName>
</protein>
<name>A0A816QVH9_BRANA</name>
<dbReference type="Proteomes" id="UP001295469">
    <property type="component" value="Chromosome C06"/>
</dbReference>
<accession>A0A816QVH9</accession>
<sequence>MSDLIKSKINIIIVTDPLVKDFGNRSLISRRLRRCNFHDYRCFLAFSLVYSDKETSLTVVKTHNNSNNSSESSDDGSFLVSISKRCDYLSDKSIICYVEEPKAFRFVFHDYYSSPIQEKMKMITFSDESNTSFVLEKPFVVEDNKLKISLSEGCFIKEHVKEEMLIYKFMSCGVFMLVYEFMSCGVLKGLLAHKRSFSINIQLIIGAAHRFLWFQMLIANDLSVLCACLKRVLMCCCCSCFMTEKILAKAAEKSQVVPGDNILG</sequence>
<proteinExistence type="predicted"/>
<evidence type="ECO:0000313" key="1">
    <source>
        <dbReference type="EMBL" id="CAF2063810.1"/>
    </source>
</evidence>
<dbReference type="AlphaFoldDB" id="A0A816QVH9"/>
<reference evidence="1" key="1">
    <citation type="submission" date="2021-01" db="EMBL/GenBank/DDBJ databases">
        <authorList>
            <consortium name="Genoscope - CEA"/>
            <person name="William W."/>
        </authorList>
    </citation>
    <scope>NUCLEOTIDE SEQUENCE</scope>
</reference>
<dbReference type="EMBL" id="HG994370">
    <property type="protein sequence ID" value="CAF2063810.1"/>
    <property type="molecule type" value="Genomic_DNA"/>
</dbReference>
<organism evidence="1">
    <name type="scientific">Brassica napus</name>
    <name type="common">Rape</name>
    <dbReference type="NCBI Taxonomy" id="3708"/>
    <lineage>
        <taxon>Eukaryota</taxon>
        <taxon>Viridiplantae</taxon>
        <taxon>Streptophyta</taxon>
        <taxon>Embryophyta</taxon>
        <taxon>Tracheophyta</taxon>
        <taxon>Spermatophyta</taxon>
        <taxon>Magnoliopsida</taxon>
        <taxon>eudicotyledons</taxon>
        <taxon>Gunneridae</taxon>
        <taxon>Pentapetalae</taxon>
        <taxon>rosids</taxon>
        <taxon>malvids</taxon>
        <taxon>Brassicales</taxon>
        <taxon>Brassicaceae</taxon>
        <taxon>Brassiceae</taxon>
        <taxon>Brassica</taxon>
    </lineage>
</organism>
<gene>
    <name evidence="1" type="ORF">DARMORV10_C06P44400.1</name>
</gene>